<evidence type="ECO:0000256" key="5">
    <source>
        <dbReference type="ARBA" id="ARBA00022824"/>
    </source>
</evidence>
<evidence type="ECO:0000256" key="4">
    <source>
        <dbReference type="ARBA" id="ARBA00022692"/>
    </source>
</evidence>
<feature type="transmembrane region" description="Helical" evidence="11">
    <location>
        <begin position="65"/>
        <end position="82"/>
    </location>
</feature>
<evidence type="ECO:0000256" key="7">
    <source>
        <dbReference type="ARBA" id="ARBA00022927"/>
    </source>
</evidence>
<reference evidence="12" key="1">
    <citation type="submission" date="2014-11" db="EMBL/GenBank/DDBJ databases">
        <authorList>
            <person name="Otto D Thomas"/>
            <person name="Naeem Raeece"/>
        </authorList>
    </citation>
    <scope>NUCLEOTIDE SEQUENCE</scope>
</reference>
<dbReference type="EMBL" id="CDMZ01000476">
    <property type="protein sequence ID" value="CEM15117.1"/>
    <property type="molecule type" value="Genomic_DNA"/>
</dbReference>
<organism evidence="12">
    <name type="scientific">Chromera velia CCMP2878</name>
    <dbReference type="NCBI Taxonomy" id="1169474"/>
    <lineage>
        <taxon>Eukaryota</taxon>
        <taxon>Sar</taxon>
        <taxon>Alveolata</taxon>
        <taxon>Colpodellida</taxon>
        <taxon>Chromeraceae</taxon>
        <taxon>Chromera</taxon>
    </lineage>
</organism>
<feature type="transmembrane region" description="Helical" evidence="11">
    <location>
        <begin position="186"/>
        <end position="205"/>
    </location>
</feature>
<keyword evidence="5" id="KW-0256">Endoplasmic reticulum</keyword>
<evidence type="ECO:0000256" key="11">
    <source>
        <dbReference type="SAM" id="Phobius"/>
    </source>
</evidence>
<dbReference type="GO" id="GO:0015031">
    <property type="term" value="P:protein transport"/>
    <property type="evidence" value="ECO:0007669"/>
    <property type="project" value="UniProtKB-KW"/>
</dbReference>
<dbReference type="VEuPathDB" id="CryptoDB:Cvel_17722"/>
<evidence type="ECO:0000256" key="10">
    <source>
        <dbReference type="ARBA" id="ARBA00023170"/>
    </source>
</evidence>
<keyword evidence="9 11" id="KW-0472">Membrane</keyword>
<dbReference type="AlphaFoldDB" id="A0A0G4FMG9"/>
<proteinExistence type="inferred from homology"/>
<comment type="subcellular location">
    <subcellularLocation>
        <location evidence="1">Endoplasmic reticulum membrane</location>
        <topology evidence="1">Multi-pass membrane protein</topology>
    </subcellularLocation>
</comment>
<keyword evidence="3" id="KW-0813">Transport</keyword>
<dbReference type="PRINTS" id="PR00660">
    <property type="entry name" value="ERLUMENR"/>
</dbReference>
<comment type="similarity">
    <text evidence="2">Belongs to the ERD2 family.</text>
</comment>
<evidence type="ECO:0000256" key="8">
    <source>
        <dbReference type="ARBA" id="ARBA00022989"/>
    </source>
</evidence>
<name>A0A0G4FMG9_9ALVE</name>
<evidence type="ECO:0000256" key="6">
    <source>
        <dbReference type="ARBA" id="ARBA00022892"/>
    </source>
</evidence>
<keyword evidence="8 11" id="KW-1133">Transmembrane helix</keyword>
<feature type="transmembrane region" description="Helical" evidence="11">
    <location>
        <begin position="94"/>
        <end position="114"/>
    </location>
</feature>
<dbReference type="PANTHER" id="PTHR10585">
    <property type="entry name" value="ER LUMEN PROTEIN RETAINING RECEPTOR"/>
    <property type="match status" value="1"/>
</dbReference>
<dbReference type="PhylomeDB" id="A0A0G4FMG9"/>
<gene>
    <name evidence="12" type="ORF">Cvel_17722</name>
</gene>
<dbReference type="GO" id="GO:0046923">
    <property type="term" value="F:ER retention sequence binding"/>
    <property type="evidence" value="ECO:0007669"/>
    <property type="project" value="InterPro"/>
</dbReference>
<keyword evidence="7" id="KW-0653">Protein transport</keyword>
<feature type="transmembrane region" description="Helical" evidence="11">
    <location>
        <begin position="225"/>
        <end position="246"/>
    </location>
</feature>
<evidence type="ECO:0008006" key="13">
    <source>
        <dbReference type="Google" id="ProtNLM"/>
    </source>
</evidence>
<evidence type="ECO:0000256" key="1">
    <source>
        <dbReference type="ARBA" id="ARBA00004477"/>
    </source>
</evidence>
<dbReference type="InterPro" id="IPR000133">
    <property type="entry name" value="ER_ret_rcpt"/>
</dbReference>
<evidence type="ECO:0000256" key="9">
    <source>
        <dbReference type="ARBA" id="ARBA00023136"/>
    </source>
</evidence>
<sequence length="265" mass="30161">MKHSVSLFLWTSFLTSTALVYFTLSNNSFSFLLVLSSLISAFGFIMVTVKVLMARSVAGVSLKMMEIYLAVHLLRLYAIVPYDGYLPVDATGDWFYQCVEGVSCLCAFLIIFFCRGAFRNTYDSSVDSTSQLMLVIPAIVMAYFFHPRLNRHEPSDIAWALSVYLEAVAYLPQLFLFRRAYLAQPFLSHFMAGQALSKVISYVFWQKVALQLNQLKDIFSPTVGVFVLGVQLVQVCIMAYFCYHYLRCLAKGRPLKFIFNFGEEV</sequence>
<dbReference type="GO" id="GO:0016192">
    <property type="term" value="P:vesicle-mediated transport"/>
    <property type="evidence" value="ECO:0007669"/>
    <property type="project" value="UniProtKB-KW"/>
</dbReference>
<feature type="transmembrane region" description="Helical" evidence="11">
    <location>
        <begin position="126"/>
        <end position="145"/>
    </location>
</feature>
<feature type="transmembrane region" description="Helical" evidence="11">
    <location>
        <begin position="157"/>
        <end position="177"/>
    </location>
</feature>
<protein>
    <recommendedName>
        <fullName evidence="13">ER lumen protein-retaining receptor</fullName>
    </recommendedName>
</protein>
<evidence type="ECO:0000313" key="12">
    <source>
        <dbReference type="EMBL" id="CEM15117.1"/>
    </source>
</evidence>
<keyword evidence="6" id="KW-0931">ER-Golgi transport</keyword>
<accession>A0A0G4FMG9</accession>
<evidence type="ECO:0000256" key="2">
    <source>
        <dbReference type="ARBA" id="ARBA00010120"/>
    </source>
</evidence>
<keyword evidence="4 11" id="KW-0812">Transmembrane</keyword>
<dbReference type="GO" id="GO:0005789">
    <property type="term" value="C:endoplasmic reticulum membrane"/>
    <property type="evidence" value="ECO:0007669"/>
    <property type="project" value="UniProtKB-SubCell"/>
</dbReference>
<dbReference type="Pfam" id="PF00810">
    <property type="entry name" value="ER_lumen_recept"/>
    <property type="match status" value="1"/>
</dbReference>
<keyword evidence="10" id="KW-0675">Receptor</keyword>
<dbReference type="GO" id="GO:0006621">
    <property type="term" value="P:protein retention in ER lumen"/>
    <property type="evidence" value="ECO:0007669"/>
    <property type="project" value="InterPro"/>
</dbReference>
<feature type="transmembrane region" description="Helical" evidence="11">
    <location>
        <begin position="28"/>
        <end position="53"/>
    </location>
</feature>
<evidence type="ECO:0000256" key="3">
    <source>
        <dbReference type="ARBA" id="ARBA00022448"/>
    </source>
</evidence>